<evidence type="ECO:0000313" key="3">
    <source>
        <dbReference type="Proteomes" id="UP000434850"/>
    </source>
</evidence>
<keyword evidence="3" id="KW-1185">Reference proteome</keyword>
<gene>
    <name evidence="2" type="ORF">GO816_04535</name>
</gene>
<comment type="caution">
    <text evidence="2">The sequence shown here is derived from an EMBL/GenBank/DDBJ whole genome shotgun (WGS) entry which is preliminary data.</text>
</comment>
<dbReference type="Proteomes" id="UP000434850">
    <property type="component" value="Unassembled WGS sequence"/>
</dbReference>
<name>A0A6I4IA66_9SPHI</name>
<sequence>MKTLSTEFNAPNLESKSKADSLYLLAMMATVVILFVFAYYDQIAARLLG</sequence>
<accession>A0A6I4IA66</accession>
<dbReference type="EMBL" id="WQLA01000002">
    <property type="protein sequence ID" value="MVN90386.1"/>
    <property type="molecule type" value="Genomic_DNA"/>
</dbReference>
<evidence type="ECO:0000256" key="1">
    <source>
        <dbReference type="SAM" id="Phobius"/>
    </source>
</evidence>
<organism evidence="2 3">
    <name type="scientific">Mucilaginibacter aquatilis</name>
    <dbReference type="NCBI Taxonomy" id="1517760"/>
    <lineage>
        <taxon>Bacteria</taxon>
        <taxon>Pseudomonadati</taxon>
        <taxon>Bacteroidota</taxon>
        <taxon>Sphingobacteriia</taxon>
        <taxon>Sphingobacteriales</taxon>
        <taxon>Sphingobacteriaceae</taxon>
        <taxon>Mucilaginibacter</taxon>
    </lineage>
</organism>
<keyword evidence="1" id="KW-0472">Membrane</keyword>
<dbReference type="AlphaFoldDB" id="A0A6I4IA66"/>
<keyword evidence="1" id="KW-0812">Transmembrane</keyword>
<evidence type="ECO:0000313" key="2">
    <source>
        <dbReference type="EMBL" id="MVN90386.1"/>
    </source>
</evidence>
<protein>
    <submittedName>
        <fullName evidence="2">Uncharacterized protein</fullName>
    </submittedName>
</protein>
<feature type="transmembrane region" description="Helical" evidence="1">
    <location>
        <begin position="21"/>
        <end position="40"/>
    </location>
</feature>
<reference evidence="2 3" key="1">
    <citation type="submission" date="2019-12" db="EMBL/GenBank/DDBJ databases">
        <title>Mucilaginibacter sp. HME9299 genome sequencing and assembly.</title>
        <authorList>
            <person name="Kang H."/>
            <person name="Kim H."/>
            <person name="Joh K."/>
        </authorList>
    </citation>
    <scope>NUCLEOTIDE SEQUENCE [LARGE SCALE GENOMIC DNA]</scope>
    <source>
        <strain evidence="2 3">HME9299</strain>
    </source>
</reference>
<proteinExistence type="predicted"/>
<dbReference type="RefSeq" id="WP_157540181.1">
    <property type="nucleotide sequence ID" value="NZ_WQLA01000002.1"/>
</dbReference>
<keyword evidence="1" id="KW-1133">Transmembrane helix</keyword>